<dbReference type="Gene3D" id="3.20.20.450">
    <property type="entry name" value="EAL domain"/>
    <property type="match status" value="1"/>
</dbReference>
<dbReference type="PROSITE" id="PS50112">
    <property type="entry name" value="PAS"/>
    <property type="match status" value="1"/>
</dbReference>
<dbReference type="PROSITE" id="PS50887">
    <property type="entry name" value="GGDEF"/>
    <property type="match status" value="1"/>
</dbReference>
<dbReference type="SUPFAM" id="SSF55073">
    <property type="entry name" value="Nucleotide cyclase"/>
    <property type="match status" value="1"/>
</dbReference>
<dbReference type="AlphaFoldDB" id="A0A437LEQ5"/>
<dbReference type="SMART" id="SM00086">
    <property type="entry name" value="PAC"/>
    <property type="match status" value="1"/>
</dbReference>
<keyword evidence="1" id="KW-0812">Transmembrane</keyword>
<dbReference type="InterPro" id="IPR029787">
    <property type="entry name" value="Nucleotide_cyclase"/>
</dbReference>
<dbReference type="SUPFAM" id="SSF55785">
    <property type="entry name" value="PYP-like sensor domain (PAS domain)"/>
    <property type="match status" value="1"/>
</dbReference>
<dbReference type="CDD" id="cd01948">
    <property type="entry name" value="EAL"/>
    <property type="match status" value="1"/>
</dbReference>
<dbReference type="SMART" id="SM00091">
    <property type="entry name" value="PAS"/>
    <property type="match status" value="1"/>
</dbReference>
<dbReference type="NCBIfam" id="TIGR00254">
    <property type="entry name" value="GGDEF"/>
    <property type="match status" value="1"/>
</dbReference>
<feature type="transmembrane region" description="Helical" evidence="1">
    <location>
        <begin position="17"/>
        <end position="35"/>
    </location>
</feature>
<gene>
    <name evidence="6" type="ORF">EOD73_14855</name>
</gene>
<dbReference type="InterPro" id="IPR043128">
    <property type="entry name" value="Rev_trsase/Diguanyl_cyclase"/>
</dbReference>
<dbReference type="InterPro" id="IPR001610">
    <property type="entry name" value="PAC"/>
</dbReference>
<feature type="domain" description="PAS" evidence="2">
    <location>
        <begin position="109"/>
        <end position="158"/>
    </location>
</feature>
<dbReference type="PROSITE" id="PS50113">
    <property type="entry name" value="PAC"/>
    <property type="match status" value="1"/>
</dbReference>
<dbReference type="SMART" id="SM00267">
    <property type="entry name" value="GGDEF"/>
    <property type="match status" value="1"/>
</dbReference>
<protein>
    <submittedName>
        <fullName evidence="6">EAL domain-containing protein</fullName>
    </submittedName>
</protein>
<feature type="domain" description="GGDEF" evidence="5">
    <location>
        <begin position="259"/>
        <end position="393"/>
    </location>
</feature>
<proteinExistence type="predicted"/>
<dbReference type="GO" id="GO:0003824">
    <property type="term" value="F:catalytic activity"/>
    <property type="evidence" value="ECO:0007669"/>
    <property type="project" value="UniProtKB-ARBA"/>
</dbReference>
<dbReference type="NCBIfam" id="TIGR00229">
    <property type="entry name" value="sensory_box"/>
    <property type="match status" value="1"/>
</dbReference>
<evidence type="ECO:0000256" key="1">
    <source>
        <dbReference type="SAM" id="Phobius"/>
    </source>
</evidence>
<sequence>MDARTHAAVETAARHALWGRLVVVALAALVVLLVLRTRRTLRALLGGPASELHARIGRLGRGDFELPPLPENTPPESVLARLNRTGEQLRQLATQQRRAQAQLKLAAGVFTHAREGIMITDAQGLIVDVNEAFLRLTGYRRDELLGRSPRLLDSGHHEPAFFDAMWEHLRRDGQWHGEVHDRAKDGSVFVVLETISAVRDEQGEITHYVTLMNDITRLKEQEQRLAHIAHYDALTGLPNRVLLGDRLKQAMAQAPRRGQVVAVAYLDLDGFKAVNDLHGHEAGDRLLVALASRLQQTLREGDTLARLGGDEFVVVLPDLADTNASQPLVGRLLRAAAQPLPVGELNLQVSASVGVTHYPQAEDVDADQLLRQADQAMYEAKVAGKNRVVVFDADQDRALRGHSATVESLRQALVGNEFVLHYQPKVHMGSGQVVGVEALIRWRHPQRGLLAPGQFLPAVDDHPVECEIGEWVIRSALAQLAAWTDAGLSLSVSVNISARHLQQLDFIEHVAQALQRHPQLHPNQLVLEVLETSALEDMVGVSRTMAEGARRGLRFSLDDFGTGYSSLTYLRRLPVAELKIDQSFVRDMLDDPDDLSILHGVIGLADAFHREVVAEGVESEEHGAVLLQLGCTLGQGYGIARPMPADQLLPWVQHWEPPAAWRHQALLRREDLHLLRAKVEFGAWMRSLELYLLGRRELAPALDVQETWAQSWLRATAGDDALGGTPFLQRHARLLLLAHEALQLRAVAPQGLAPEALEALQAAHLRVLELLQAQLRAREVAASRWL</sequence>
<dbReference type="InterPro" id="IPR000014">
    <property type="entry name" value="PAS"/>
</dbReference>
<evidence type="ECO:0000259" key="3">
    <source>
        <dbReference type="PROSITE" id="PS50113"/>
    </source>
</evidence>
<dbReference type="CDD" id="cd00130">
    <property type="entry name" value="PAS"/>
    <property type="match status" value="1"/>
</dbReference>
<keyword evidence="7" id="KW-1185">Reference proteome</keyword>
<dbReference type="FunFam" id="3.30.70.270:FF:000001">
    <property type="entry name" value="Diguanylate cyclase domain protein"/>
    <property type="match status" value="1"/>
</dbReference>
<feature type="domain" description="PAC" evidence="3">
    <location>
        <begin position="175"/>
        <end position="227"/>
    </location>
</feature>
<feature type="domain" description="EAL" evidence="4">
    <location>
        <begin position="402"/>
        <end position="656"/>
    </location>
</feature>
<keyword evidence="1" id="KW-1133">Transmembrane helix</keyword>
<dbReference type="EMBL" id="SACM01000004">
    <property type="protein sequence ID" value="RVT83887.1"/>
    <property type="molecule type" value="Genomic_DNA"/>
</dbReference>
<dbReference type="OrthoDB" id="9813903at2"/>
<dbReference type="PROSITE" id="PS50883">
    <property type="entry name" value="EAL"/>
    <property type="match status" value="1"/>
</dbReference>
<organism evidence="6 7">
    <name type="scientific">Inhella crocodyli</name>
    <dbReference type="NCBI Taxonomy" id="2499851"/>
    <lineage>
        <taxon>Bacteria</taxon>
        <taxon>Pseudomonadati</taxon>
        <taxon>Pseudomonadota</taxon>
        <taxon>Betaproteobacteria</taxon>
        <taxon>Burkholderiales</taxon>
        <taxon>Sphaerotilaceae</taxon>
        <taxon>Inhella</taxon>
    </lineage>
</organism>
<dbReference type="Pfam" id="PF13426">
    <property type="entry name" value="PAS_9"/>
    <property type="match status" value="1"/>
</dbReference>
<name>A0A437LEQ5_9BURK</name>
<evidence type="ECO:0000259" key="4">
    <source>
        <dbReference type="PROSITE" id="PS50883"/>
    </source>
</evidence>
<dbReference type="InterPro" id="IPR001633">
    <property type="entry name" value="EAL_dom"/>
</dbReference>
<accession>A0A437LEQ5</accession>
<dbReference type="InterPro" id="IPR035965">
    <property type="entry name" value="PAS-like_dom_sf"/>
</dbReference>
<dbReference type="InterPro" id="IPR000160">
    <property type="entry name" value="GGDEF_dom"/>
</dbReference>
<comment type="caution">
    <text evidence="6">The sequence shown here is derived from an EMBL/GenBank/DDBJ whole genome shotgun (WGS) entry which is preliminary data.</text>
</comment>
<dbReference type="Gene3D" id="3.30.70.270">
    <property type="match status" value="1"/>
</dbReference>
<dbReference type="Proteomes" id="UP000288587">
    <property type="component" value="Unassembled WGS sequence"/>
</dbReference>
<dbReference type="InterPro" id="IPR000700">
    <property type="entry name" value="PAS-assoc_C"/>
</dbReference>
<dbReference type="InterPro" id="IPR035919">
    <property type="entry name" value="EAL_sf"/>
</dbReference>
<dbReference type="Gene3D" id="3.30.450.20">
    <property type="entry name" value="PAS domain"/>
    <property type="match status" value="1"/>
</dbReference>
<reference evidence="6 7" key="1">
    <citation type="submission" date="2019-01" db="EMBL/GenBank/DDBJ databases">
        <authorList>
            <person name="Chen W.-M."/>
        </authorList>
    </citation>
    <scope>NUCLEOTIDE SEQUENCE [LARGE SCALE GENOMIC DNA]</scope>
    <source>
        <strain evidence="6 7">CCP-18</strain>
    </source>
</reference>
<evidence type="ECO:0000259" key="2">
    <source>
        <dbReference type="PROSITE" id="PS50112"/>
    </source>
</evidence>
<evidence type="ECO:0000313" key="7">
    <source>
        <dbReference type="Proteomes" id="UP000288587"/>
    </source>
</evidence>
<dbReference type="SMART" id="SM00052">
    <property type="entry name" value="EAL"/>
    <property type="match status" value="1"/>
</dbReference>
<dbReference type="Pfam" id="PF00990">
    <property type="entry name" value="GGDEF"/>
    <property type="match status" value="1"/>
</dbReference>
<evidence type="ECO:0000313" key="6">
    <source>
        <dbReference type="EMBL" id="RVT83887.1"/>
    </source>
</evidence>
<keyword evidence="1" id="KW-0472">Membrane</keyword>
<dbReference type="CDD" id="cd01949">
    <property type="entry name" value="GGDEF"/>
    <property type="match status" value="1"/>
</dbReference>
<dbReference type="InterPro" id="IPR052155">
    <property type="entry name" value="Biofilm_reg_signaling"/>
</dbReference>
<dbReference type="Pfam" id="PF00563">
    <property type="entry name" value="EAL"/>
    <property type="match status" value="1"/>
</dbReference>
<evidence type="ECO:0000259" key="5">
    <source>
        <dbReference type="PROSITE" id="PS50887"/>
    </source>
</evidence>
<dbReference type="PANTHER" id="PTHR44757">
    <property type="entry name" value="DIGUANYLATE CYCLASE DGCP"/>
    <property type="match status" value="1"/>
</dbReference>
<dbReference type="PANTHER" id="PTHR44757:SF2">
    <property type="entry name" value="BIOFILM ARCHITECTURE MAINTENANCE PROTEIN MBAA"/>
    <property type="match status" value="1"/>
</dbReference>
<dbReference type="SUPFAM" id="SSF141868">
    <property type="entry name" value="EAL domain-like"/>
    <property type="match status" value="1"/>
</dbReference>